<dbReference type="EMBL" id="JAACJJ010000002">
    <property type="protein sequence ID" value="KAF5329300.1"/>
    <property type="molecule type" value="Genomic_DNA"/>
</dbReference>
<reference evidence="1 2" key="1">
    <citation type="journal article" date="2020" name="ISME J.">
        <title>Uncovering the hidden diversity of litter-decomposition mechanisms in mushroom-forming fungi.</title>
        <authorList>
            <person name="Floudas D."/>
            <person name="Bentzer J."/>
            <person name="Ahren D."/>
            <person name="Johansson T."/>
            <person name="Persson P."/>
            <person name="Tunlid A."/>
        </authorList>
    </citation>
    <scope>NUCLEOTIDE SEQUENCE [LARGE SCALE GENOMIC DNA]</scope>
    <source>
        <strain evidence="1 2">CBS 101986</strain>
    </source>
</reference>
<evidence type="ECO:0000313" key="1">
    <source>
        <dbReference type="EMBL" id="KAF5329300.1"/>
    </source>
</evidence>
<evidence type="ECO:0000313" key="2">
    <source>
        <dbReference type="Proteomes" id="UP000567179"/>
    </source>
</evidence>
<comment type="caution">
    <text evidence="1">The sequence shown here is derived from an EMBL/GenBank/DDBJ whole genome shotgun (WGS) entry which is preliminary data.</text>
</comment>
<keyword evidence="2" id="KW-1185">Reference proteome</keyword>
<organism evidence="1 2">
    <name type="scientific">Psilocybe cf. subviscida</name>
    <dbReference type="NCBI Taxonomy" id="2480587"/>
    <lineage>
        <taxon>Eukaryota</taxon>
        <taxon>Fungi</taxon>
        <taxon>Dikarya</taxon>
        <taxon>Basidiomycota</taxon>
        <taxon>Agaricomycotina</taxon>
        <taxon>Agaricomycetes</taxon>
        <taxon>Agaricomycetidae</taxon>
        <taxon>Agaricales</taxon>
        <taxon>Agaricineae</taxon>
        <taxon>Strophariaceae</taxon>
        <taxon>Psilocybe</taxon>
    </lineage>
</organism>
<gene>
    <name evidence="1" type="ORF">D9619_009258</name>
</gene>
<dbReference type="AlphaFoldDB" id="A0A8H5BTJ3"/>
<protein>
    <submittedName>
        <fullName evidence="1">Uncharacterized protein</fullName>
    </submittedName>
</protein>
<accession>A0A8H5BTJ3</accession>
<dbReference type="Proteomes" id="UP000567179">
    <property type="component" value="Unassembled WGS sequence"/>
</dbReference>
<sequence length="35" mass="4043">MAHLTLMQDTEGIGHIHGTAQFHRPKLLSQYHLEM</sequence>
<proteinExistence type="predicted"/>
<name>A0A8H5BTJ3_9AGAR</name>